<protein>
    <recommendedName>
        <fullName evidence="4">Phage tail protein</fullName>
    </recommendedName>
</protein>
<gene>
    <name evidence="2" type="ORF">KAK11_04805</name>
</gene>
<proteinExistence type="predicted"/>
<dbReference type="RefSeq" id="WP_210806808.1">
    <property type="nucleotide sequence ID" value="NZ_JAGQDG010000002.1"/>
</dbReference>
<organism evidence="2 3">
    <name type="scientific">Ideonella paludis</name>
    <dbReference type="NCBI Taxonomy" id="1233411"/>
    <lineage>
        <taxon>Bacteria</taxon>
        <taxon>Pseudomonadati</taxon>
        <taxon>Pseudomonadota</taxon>
        <taxon>Betaproteobacteria</taxon>
        <taxon>Burkholderiales</taxon>
        <taxon>Sphaerotilaceae</taxon>
        <taxon>Ideonella</taxon>
    </lineage>
</organism>
<reference evidence="2 3" key="1">
    <citation type="submission" date="2021-04" db="EMBL/GenBank/DDBJ databases">
        <title>The genome sequence of type strain Ideonella paludis KCTC 32238.</title>
        <authorList>
            <person name="Liu Y."/>
        </authorList>
    </citation>
    <scope>NUCLEOTIDE SEQUENCE [LARGE SCALE GENOMIC DNA]</scope>
    <source>
        <strain evidence="2 3">KCTC 32238</strain>
    </source>
</reference>
<sequence length="380" mass="38817">MTSFQVKDGDGNIRTVEIPPLTGDSVPPSEAQAVVLRSCVYAEDTPHTTGEQGLLMLAVRSDTDAPTANNGDYTVLKLDEVGRLKVASQPAGYPLITGDISSLGGVLAAKVDRTSNVMIHMVASVLVGHAAVFEGSLNSTDGTDGAWFTVQAVRSNANTVETATGTLTATPTYGWELSVNGLAWVRVRATAHTSGVATYLIQRATYATEPIPAAQASATQPVTGATAEDSANTQSPVIVGGIVRTALGPATLVAGDGARATMTSGAALVVQAGAVPEARWQATGDMSTTADLVIAAATASYRNYVTDFSYQNTGATATFVVIKDASAVVWKGFAPANMPVPAVISLCSPLRAAAVNTAFNAACLTAGAAVSFNACGYKAL</sequence>
<evidence type="ECO:0000313" key="2">
    <source>
        <dbReference type="EMBL" id="MBQ0934643.1"/>
    </source>
</evidence>
<dbReference type="EMBL" id="JAGQDG010000002">
    <property type="protein sequence ID" value="MBQ0934643.1"/>
    <property type="molecule type" value="Genomic_DNA"/>
</dbReference>
<keyword evidence="3" id="KW-1185">Reference proteome</keyword>
<evidence type="ECO:0008006" key="4">
    <source>
        <dbReference type="Google" id="ProtNLM"/>
    </source>
</evidence>
<evidence type="ECO:0000256" key="1">
    <source>
        <dbReference type="SAM" id="MobiDB-lite"/>
    </source>
</evidence>
<comment type="caution">
    <text evidence="2">The sequence shown here is derived from an EMBL/GenBank/DDBJ whole genome shotgun (WGS) entry which is preliminary data.</text>
</comment>
<name>A0ABS5DU21_9BURK</name>
<feature type="region of interest" description="Disordered" evidence="1">
    <location>
        <begin position="1"/>
        <end position="25"/>
    </location>
</feature>
<accession>A0ABS5DU21</accession>
<evidence type="ECO:0000313" key="3">
    <source>
        <dbReference type="Proteomes" id="UP000672097"/>
    </source>
</evidence>
<dbReference type="Proteomes" id="UP000672097">
    <property type="component" value="Unassembled WGS sequence"/>
</dbReference>